<dbReference type="GO" id="GO:0016705">
    <property type="term" value="F:oxidoreductase activity, acting on paired donors, with incorporation or reduction of molecular oxygen"/>
    <property type="evidence" value="ECO:0007669"/>
    <property type="project" value="InterPro"/>
</dbReference>
<dbReference type="InterPro" id="IPR001128">
    <property type="entry name" value="Cyt_P450"/>
</dbReference>
<dbReference type="InterPro" id="IPR036396">
    <property type="entry name" value="Cyt_P450_sf"/>
</dbReference>
<dbReference type="Pfam" id="PF00067">
    <property type="entry name" value="p450"/>
    <property type="match status" value="1"/>
</dbReference>
<dbReference type="InterPro" id="IPR051382">
    <property type="entry name" value="CYP450_AA/FA_Hydroxylases"/>
</dbReference>
<dbReference type="EMBL" id="CM007656">
    <property type="protein sequence ID" value="ONH99732.1"/>
    <property type="molecule type" value="Genomic_DNA"/>
</dbReference>
<organism evidence="1 2">
    <name type="scientific">Prunus persica</name>
    <name type="common">Peach</name>
    <name type="synonym">Amygdalus persica</name>
    <dbReference type="NCBI Taxonomy" id="3760"/>
    <lineage>
        <taxon>Eukaryota</taxon>
        <taxon>Viridiplantae</taxon>
        <taxon>Streptophyta</taxon>
        <taxon>Embryophyta</taxon>
        <taxon>Tracheophyta</taxon>
        <taxon>Spermatophyta</taxon>
        <taxon>Magnoliopsida</taxon>
        <taxon>eudicotyledons</taxon>
        <taxon>Gunneridae</taxon>
        <taxon>Pentapetalae</taxon>
        <taxon>rosids</taxon>
        <taxon>fabids</taxon>
        <taxon>Rosales</taxon>
        <taxon>Rosaceae</taxon>
        <taxon>Amygdaloideae</taxon>
        <taxon>Amygdaleae</taxon>
        <taxon>Prunus</taxon>
    </lineage>
</organism>
<dbReference type="PANTHER" id="PTHR47949">
    <property type="entry name" value="CYTOCHROME P450 703A2-RELATED-RELATED"/>
    <property type="match status" value="1"/>
</dbReference>
<dbReference type="Gramene" id="ONH99732">
    <property type="protein sequence ID" value="ONH99732"/>
    <property type="gene ID" value="PRUPE_6G046500"/>
</dbReference>
<sequence>MLINKTLFWWMHKLMDEMSTEIACFGLGNVHVFPVTCPKLSRKFLEKQDATYAGLERLVQESDLSRLNYVKACAREAFRLHPIAPFNVPHVSILQHDTWDEPLKFMPERHLKEDDRLCTGMCGCVTTALGTSKTVMLFARLLHGFSWNVPPTESRIDLTE</sequence>
<proteinExistence type="predicted"/>
<gene>
    <name evidence="1" type="ORF">PRUPE_6G046500</name>
</gene>
<dbReference type="AlphaFoldDB" id="A0A251NK96"/>
<name>A0A251NK96_PRUPE</name>
<protein>
    <submittedName>
        <fullName evidence="1">Uncharacterized protein</fullName>
    </submittedName>
</protein>
<keyword evidence="2" id="KW-1185">Reference proteome</keyword>
<dbReference type="GO" id="GO:0004497">
    <property type="term" value="F:monooxygenase activity"/>
    <property type="evidence" value="ECO:0007669"/>
    <property type="project" value="InterPro"/>
</dbReference>
<dbReference type="SUPFAM" id="SSF48264">
    <property type="entry name" value="Cytochrome P450"/>
    <property type="match status" value="1"/>
</dbReference>
<dbReference type="PANTHER" id="PTHR47949:SF4">
    <property type="entry name" value="TYROSINE N-MONOOXYGENASE"/>
    <property type="match status" value="1"/>
</dbReference>
<dbReference type="eggNOG" id="KOG0156">
    <property type="taxonomic scope" value="Eukaryota"/>
</dbReference>
<evidence type="ECO:0000313" key="1">
    <source>
        <dbReference type="EMBL" id="ONH99732.1"/>
    </source>
</evidence>
<evidence type="ECO:0000313" key="2">
    <source>
        <dbReference type="Proteomes" id="UP000006882"/>
    </source>
</evidence>
<dbReference type="Gene3D" id="1.10.630.10">
    <property type="entry name" value="Cytochrome P450"/>
    <property type="match status" value="1"/>
</dbReference>
<accession>A0A251NK96</accession>
<dbReference type="GO" id="GO:0020037">
    <property type="term" value="F:heme binding"/>
    <property type="evidence" value="ECO:0007669"/>
    <property type="project" value="InterPro"/>
</dbReference>
<dbReference type="GO" id="GO:0005506">
    <property type="term" value="F:iron ion binding"/>
    <property type="evidence" value="ECO:0007669"/>
    <property type="project" value="InterPro"/>
</dbReference>
<dbReference type="Proteomes" id="UP000006882">
    <property type="component" value="Chromosome G6"/>
</dbReference>
<reference evidence="1 2" key="1">
    <citation type="journal article" date="2013" name="Nat. Genet.">
        <title>The high-quality draft genome of peach (Prunus persica) identifies unique patterns of genetic diversity, domestication and genome evolution.</title>
        <authorList>
            <consortium name="International Peach Genome Initiative"/>
            <person name="Verde I."/>
            <person name="Abbott A.G."/>
            <person name="Scalabrin S."/>
            <person name="Jung S."/>
            <person name="Shu S."/>
            <person name="Marroni F."/>
            <person name="Zhebentyayeva T."/>
            <person name="Dettori M.T."/>
            <person name="Grimwood J."/>
            <person name="Cattonaro F."/>
            <person name="Zuccolo A."/>
            <person name="Rossini L."/>
            <person name="Jenkins J."/>
            <person name="Vendramin E."/>
            <person name="Meisel L.A."/>
            <person name="Decroocq V."/>
            <person name="Sosinski B."/>
            <person name="Prochnik S."/>
            <person name="Mitros T."/>
            <person name="Policriti A."/>
            <person name="Cipriani G."/>
            <person name="Dondini L."/>
            <person name="Ficklin S."/>
            <person name="Goodstein D.M."/>
            <person name="Xuan P."/>
            <person name="Del Fabbro C."/>
            <person name="Aramini V."/>
            <person name="Copetti D."/>
            <person name="Gonzalez S."/>
            <person name="Horner D.S."/>
            <person name="Falchi R."/>
            <person name="Lucas S."/>
            <person name="Mica E."/>
            <person name="Maldonado J."/>
            <person name="Lazzari B."/>
            <person name="Bielenberg D."/>
            <person name="Pirona R."/>
            <person name="Miculan M."/>
            <person name="Barakat A."/>
            <person name="Testolin R."/>
            <person name="Stella A."/>
            <person name="Tartarini S."/>
            <person name="Tonutti P."/>
            <person name="Arus P."/>
            <person name="Orellana A."/>
            <person name="Wells C."/>
            <person name="Main D."/>
            <person name="Vizzotto G."/>
            <person name="Silva H."/>
            <person name="Salamini F."/>
            <person name="Schmutz J."/>
            <person name="Morgante M."/>
            <person name="Rokhsar D.S."/>
        </authorList>
    </citation>
    <scope>NUCLEOTIDE SEQUENCE [LARGE SCALE GENOMIC DNA]</scope>
    <source>
        <strain evidence="2">cv. Nemared</strain>
    </source>
</reference>